<dbReference type="CDD" id="cd18789">
    <property type="entry name" value="SF2_C_XPB"/>
    <property type="match status" value="1"/>
</dbReference>
<dbReference type="OrthoDB" id="10262986at2759"/>
<dbReference type="EMBL" id="KB206756">
    <property type="protein sequence ID" value="ELP88314.1"/>
    <property type="molecule type" value="Genomic_DNA"/>
</dbReference>
<dbReference type="PANTHER" id="PTHR11274">
    <property type="entry name" value="RAD25/XP-B DNA REPAIR HELICASE"/>
    <property type="match status" value="1"/>
</dbReference>
<sequence>MEEEPQQNWHYPQESVIDRFELEILNNTNPMWVCPNGRVLVETTKPQSKTAIAILMKISKVTAQMDFFEEYQISDYTIFTALTSGVDVMSVFAEFSKYSKNSIPHEVAELFATANKKRVVRVICDYDGVRECFGDTELIQILAKEGAFADNTTKMILNQNIVEFKNLCRTHKILVVEEVPYGEQKLPFTLRDERVLRDYQVSAISSVFENNRVKCGIIVLPCGAGKTLLSIALICGMQQMSIIICTSIASVEQWRDEIRKWSTVPFNKIKCFTSSVKEPLDGCYVVLTTYQMMQSKEIEQVTRYLYGMMILDEVHASVANEFKEVYSKINSRCRIGLTATFVREDSKIGELDFLTGPLLYQQSWTKLIKDGFLAQVHCFEVVCNMTQVFYERYVNEDEYRHRALASAANPTKIATVQFLVKYHKNRKEQIIIFCDNIVVLREIASRVGCPVFSGETPNKSRFDLLKNFKNGLTPCIAMSSVGDTSLDIPDATVIIQMCTSHGSRRQQLQRLGRISRVKQNKGEAFFYSLTSKDTHEEYFVRKRQEYMQNLGFGFQIIDNLKVTVIDEEEQAKLLNLLIEKVDKRYVQHKKNKPQKDEFCDDEDAE</sequence>
<dbReference type="InterPro" id="IPR050615">
    <property type="entry name" value="ATP-dep_DNA_Helicase"/>
</dbReference>
<evidence type="ECO:0000313" key="17">
    <source>
        <dbReference type="EMBL" id="ELP88314.1"/>
    </source>
</evidence>
<keyword evidence="9" id="KW-0234">DNA repair</keyword>
<dbReference type="Proteomes" id="UP000014680">
    <property type="component" value="Unassembled WGS sequence"/>
</dbReference>
<feature type="domain" description="Helicase ATP-binding" evidence="15">
    <location>
        <begin position="207"/>
        <end position="359"/>
    </location>
</feature>
<evidence type="ECO:0000256" key="2">
    <source>
        <dbReference type="ARBA" id="ARBA00006637"/>
    </source>
</evidence>
<organism evidence="17 18">
    <name type="scientific">Entamoeba invadens IP1</name>
    <dbReference type="NCBI Taxonomy" id="370355"/>
    <lineage>
        <taxon>Eukaryota</taxon>
        <taxon>Amoebozoa</taxon>
        <taxon>Evosea</taxon>
        <taxon>Archamoebae</taxon>
        <taxon>Mastigamoebida</taxon>
        <taxon>Entamoebidae</taxon>
        <taxon>Entamoeba</taxon>
    </lineage>
</organism>
<dbReference type="GO" id="GO:0097550">
    <property type="term" value="C:transcription preinitiation complex"/>
    <property type="evidence" value="ECO:0007669"/>
    <property type="project" value="TreeGrafter"/>
</dbReference>
<evidence type="ECO:0000256" key="13">
    <source>
        <dbReference type="ARBA" id="ARBA00034808"/>
    </source>
</evidence>
<keyword evidence="3" id="KW-0547">Nucleotide-binding</keyword>
<evidence type="ECO:0000256" key="6">
    <source>
        <dbReference type="ARBA" id="ARBA00022806"/>
    </source>
</evidence>
<evidence type="ECO:0000256" key="4">
    <source>
        <dbReference type="ARBA" id="ARBA00022763"/>
    </source>
</evidence>
<evidence type="ECO:0000256" key="11">
    <source>
        <dbReference type="ARBA" id="ARBA00023242"/>
    </source>
</evidence>
<comment type="catalytic activity">
    <reaction evidence="12">
        <text>Couples ATP hydrolysis with the unwinding of duplex DNA by translocating in the 3'-5' direction.</text>
        <dbReference type="EC" id="5.6.2.4"/>
    </reaction>
</comment>
<protein>
    <recommendedName>
        <fullName evidence="13">DNA 3'-5' helicase</fullName>
        <ecNumber evidence="13">5.6.2.4</ecNumber>
    </recommendedName>
</protein>
<keyword evidence="6 17" id="KW-0347">Helicase</keyword>
<keyword evidence="4" id="KW-0227">DNA damage</keyword>
<evidence type="ECO:0000256" key="3">
    <source>
        <dbReference type="ARBA" id="ARBA00022741"/>
    </source>
</evidence>
<dbReference type="KEGG" id="eiv:EIN_227270"/>
<comment type="subcellular location">
    <subcellularLocation>
        <location evidence="1">Nucleus</location>
    </subcellularLocation>
</comment>
<dbReference type="InterPro" id="IPR014001">
    <property type="entry name" value="Helicase_ATP-bd"/>
</dbReference>
<keyword evidence="7" id="KW-0067">ATP-binding</keyword>
<evidence type="ECO:0000256" key="7">
    <source>
        <dbReference type="ARBA" id="ARBA00022840"/>
    </source>
</evidence>
<reference evidence="17 18" key="1">
    <citation type="submission" date="2012-10" db="EMBL/GenBank/DDBJ databases">
        <authorList>
            <person name="Zafar N."/>
            <person name="Inman J."/>
            <person name="Hall N."/>
            <person name="Lorenzi H."/>
            <person name="Caler E."/>
        </authorList>
    </citation>
    <scope>NUCLEOTIDE SEQUENCE [LARGE SCALE GENOMIC DNA]</scope>
    <source>
        <strain evidence="17 18">IP1</strain>
    </source>
</reference>
<dbReference type="InterPro" id="IPR001650">
    <property type="entry name" value="Helicase_C-like"/>
</dbReference>
<accession>A0A0A1U2R0</accession>
<dbReference type="PANTHER" id="PTHR11274:SF0">
    <property type="entry name" value="GENERAL TRANSCRIPTION AND DNA REPAIR FACTOR IIH HELICASE SUBUNIT XPB"/>
    <property type="match status" value="1"/>
</dbReference>
<dbReference type="SUPFAM" id="SSF52540">
    <property type="entry name" value="P-loop containing nucleoside triphosphate hydrolases"/>
    <property type="match status" value="1"/>
</dbReference>
<dbReference type="Pfam" id="PF16203">
    <property type="entry name" value="ERCC3_RAD25_C"/>
    <property type="match status" value="1"/>
</dbReference>
<keyword evidence="10" id="KW-0413">Isomerase</keyword>
<comment type="similarity">
    <text evidence="2">Belongs to the helicase family. RAD25/XPB subfamily.</text>
</comment>
<dbReference type="EC" id="5.6.2.4" evidence="13"/>
<evidence type="ECO:0000256" key="1">
    <source>
        <dbReference type="ARBA" id="ARBA00004123"/>
    </source>
</evidence>
<gene>
    <name evidence="17" type="ORF">EIN_227270</name>
</gene>
<dbReference type="AlphaFoldDB" id="A0A0A1U2R0"/>
<dbReference type="InterPro" id="IPR006935">
    <property type="entry name" value="Helicase/UvrB_N"/>
</dbReference>
<evidence type="ECO:0000256" key="14">
    <source>
        <dbReference type="ARBA" id="ARBA00048988"/>
    </source>
</evidence>
<evidence type="ECO:0000256" key="9">
    <source>
        <dbReference type="ARBA" id="ARBA00023204"/>
    </source>
</evidence>
<dbReference type="InterPro" id="IPR001161">
    <property type="entry name" value="XPB/Ssl2"/>
</dbReference>
<dbReference type="PROSITE" id="PS51194">
    <property type="entry name" value="HELICASE_CTER"/>
    <property type="match status" value="1"/>
</dbReference>
<dbReference type="GeneID" id="14887293"/>
<keyword evidence="11" id="KW-0539">Nucleus</keyword>
<evidence type="ECO:0000256" key="8">
    <source>
        <dbReference type="ARBA" id="ARBA00023125"/>
    </source>
</evidence>
<name>A0A0A1U2R0_ENTIV</name>
<evidence type="ECO:0000259" key="16">
    <source>
        <dbReference type="PROSITE" id="PS51194"/>
    </source>
</evidence>
<evidence type="ECO:0000256" key="5">
    <source>
        <dbReference type="ARBA" id="ARBA00022801"/>
    </source>
</evidence>
<dbReference type="PROSITE" id="PS51192">
    <property type="entry name" value="HELICASE_ATP_BIND_1"/>
    <property type="match status" value="1"/>
</dbReference>
<dbReference type="GO" id="GO:0016787">
    <property type="term" value="F:hydrolase activity"/>
    <property type="evidence" value="ECO:0007669"/>
    <property type="project" value="UniProtKB-KW"/>
</dbReference>
<dbReference type="InterPro" id="IPR032438">
    <property type="entry name" value="ERCC3_RAD25_C"/>
</dbReference>
<keyword evidence="5" id="KW-0378">Hydrolase</keyword>
<proteinExistence type="inferred from homology"/>
<evidence type="ECO:0000313" key="18">
    <source>
        <dbReference type="Proteomes" id="UP000014680"/>
    </source>
</evidence>
<dbReference type="GO" id="GO:0005524">
    <property type="term" value="F:ATP binding"/>
    <property type="evidence" value="ECO:0007669"/>
    <property type="project" value="UniProtKB-KW"/>
</dbReference>
<comment type="catalytic activity">
    <reaction evidence="14">
        <text>ATP + H2O = ADP + phosphate + H(+)</text>
        <dbReference type="Rhea" id="RHEA:13065"/>
        <dbReference type="ChEBI" id="CHEBI:15377"/>
        <dbReference type="ChEBI" id="CHEBI:15378"/>
        <dbReference type="ChEBI" id="CHEBI:30616"/>
        <dbReference type="ChEBI" id="CHEBI:43474"/>
        <dbReference type="ChEBI" id="CHEBI:456216"/>
        <dbReference type="EC" id="5.6.2.4"/>
    </reaction>
</comment>
<dbReference type="SMART" id="SM00487">
    <property type="entry name" value="DEXDc"/>
    <property type="match status" value="1"/>
</dbReference>
<dbReference type="InterPro" id="IPR032830">
    <property type="entry name" value="XPB/Ssl2_N"/>
</dbReference>
<dbReference type="GO" id="GO:0000112">
    <property type="term" value="C:nucleotide-excision repair factor 3 complex"/>
    <property type="evidence" value="ECO:0007669"/>
    <property type="project" value="TreeGrafter"/>
</dbReference>
<feature type="domain" description="Helicase C-terminal" evidence="16">
    <location>
        <begin position="414"/>
        <end position="568"/>
    </location>
</feature>
<evidence type="ECO:0000256" key="10">
    <source>
        <dbReference type="ARBA" id="ARBA00023235"/>
    </source>
</evidence>
<dbReference type="RefSeq" id="XP_004255085.1">
    <property type="nucleotide sequence ID" value="XM_004255037.1"/>
</dbReference>
<dbReference type="GO" id="GO:0043138">
    <property type="term" value="F:3'-5' DNA helicase activity"/>
    <property type="evidence" value="ECO:0007669"/>
    <property type="project" value="UniProtKB-EC"/>
</dbReference>
<evidence type="ECO:0000256" key="12">
    <source>
        <dbReference type="ARBA" id="ARBA00034617"/>
    </source>
</evidence>
<dbReference type="InterPro" id="IPR027417">
    <property type="entry name" value="P-loop_NTPase"/>
</dbReference>
<keyword evidence="18" id="KW-1185">Reference proteome</keyword>
<dbReference type="NCBIfam" id="TIGR00603">
    <property type="entry name" value="rad25"/>
    <property type="match status" value="1"/>
</dbReference>
<dbReference type="VEuPathDB" id="AmoebaDB:EIN_227270"/>
<dbReference type="SMART" id="SM00490">
    <property type="entry name" value="HELICc"/>
    <property type="match status" value="1"/>
</dbReference>
<dbReference type="Pfam" id="PF13625">
    <property type="entry name" value="Helicase_C_3"/>
    <property type="match status" value="1"/>
</dbReference>
<dbReference type="GO" id="GO:0005675">
    <property type="term" value="C:transcription factor TFIIH holo complex"/>
    <property type="evidence" value="ECO:0007669"/>
    <property type="project" value="TreeGrafter"/>
</dbReference>
<dbReference type="Pfam" id="PF04851">
    <property type="entry name" value="ResIII"/>
    <property type="match status" value="1"/>
</dbReference>
<dbReference type="GO" id="GO:0006289">
    <property type="term" value="P:nucleotide-excision repair"/>
    <property type="evidence" value="ECO:0007669"/>
    <property type="project" value="InterPro"/>
</dbReference>
<dbReference type="GO" id="GO:0003677">
    <property type="term" value="F:DNA binding"/>
    <property type="evidence" value="ECO:0007669"/>
    <property type="project" value="UniProtKB-KW"/>
</dbReference>
<evidence type="ECO:0000259" key="15">
    <source>
        <dbReference type="PROSITE" id="PS51192"/>
    </source>
</evidence>
<dbReference type="GO" id="GO:0006367">
    <property type="term" value="P:transcription initiation at RNA polymerase II promoter"/>
    <property type="evidence" value="ECO:0007669"/>
    <property type="project" value="InterPro"/>
</dbReference>
<dbReference type="Gene3D" id="3.40.50.300">
    <property type="entry name" value="P-loop containing nucleotide triphosphate hydrolases"/>
    <property type="match status" value="2"/>
</dbReference>
<keyword evidence="8" id="KW-0238">DNA-binding</keyword>